<reference evidence="3" key="2">
    <citation type="submission" date="2012-03" db="EMBL/GenBank/DDBJ databases">
        <title>The complete genome sequence of the pioneer microbe on fresh volcanic deposit, Leptospirillum ferrooxidans strain C2-3.</title>
        <authorList>
            <person name="Fujimura R."/>
            <person name="Sato Y."/>
            <person name="Nishizawa T."/>
            <person name="Nanba K."/>
            <person name="Oshima K."/>
            <person name="Hattori M."/>
            <person name="Kamijo T."/>
            <person name="Ohta H."/>
        </authorList>
    </citation>
    <scope>NUCLEOTIDE SEQUENCE [LARGE SCALE GENOMIC DNA]</scope>
    <source>
        <strain evidence="3">C2-3</strain>
    </source>
</reference>
<dbReference type="EMBL" id="AP012342">
    <property type="protein sequence ID" value="BAM06775.1"/>
    <property type="molecule type" value="Genomic_DNA"/>
</dbReference>
<reference evidence="2 3" key="1">
    <citation type="journal article" date="2012" name="J. Bacteriol.">
        <title>Complete Genome Sequence of Leptospirillum ferrooxidans Strain C2-3, Isolated from a Fresh Volcanic Ash Deposit on the Island of Miyake, Japan.</title>
        <authorList>
            <person name="Fujimura R."/>
            <person name="Sato Y."/>
            <person name="Nishizawa T."/>
            <person name="Oshima K."/>
            <person name="Kim S.-W."/>
            <person name="Hattori M."/>
            <person name="Kamijo T."/>
            <person name="Ohta H."/>
        </authorList>
    </citation>
    <scope>NUCLEOTIDE SEQUENCE [LARGE SCALE GENOMIC DNA]</scope>
    <source>
        <strain evidence="2 3">C2-3</strain>
    </source>
</reference>
<dbReference type="AlphaFoldDB" id="I0INC6"/>
<gene>
    <name evidence="2" type="ordered locus">LFE_1082</name>
</gene>
<dbReference type="PATRIC" id="fig|1162668.3.peg.1253"/>
<evidence type="ECO:0008006" key="4">
    <source>
        <dbReference type="Google" id="ProtNLM"/>
    </source>
</evidence>
<protein>
    <recommendedName>
        <fullName evidence="4">Bacterial virulence protein VirB8 domain-containing protein</fullName>
    </recommendedName>
</protein>
<dbReference type="Proteomes" id="UP000007382">
    <property type="component" value="Chromosome"/>
</dbReference>
<proteinExistence type="predicted"/>
<evidence type="ECO:0000256" key="1">
    <source>
        <dbReference type="SAM" id="Phobius"/>
    </source>
</evidence>
<dbReference type="HOGENOM" id="CLU_1359018_0_0_0"/>
<keyword evidence="1" id="KW-1133">Transmembrane helix</keyword>
<keyword evidence="3" id="KW-1185">Reference proteome</keyword>
<sequence length="221" mass="25077">MFGRDHSGEMAPPPGMDRILELERRIQMGSRLFWALVFADILGMLLIFWYVPSRTLVVGLSKEGEMVRLPEIQMPPDERSEAVLAAFSRGFLNNLAAYDAFEEPYRLKKAFSKMTPELRKSLGSELSKNHFMESITGSRLRSTLDVRGIRSKKVAPGVFSVRAFCVRHVRSYDDQQFLRDDLLKTRMVIRAGGPTPENPYGLWVSSYAEESLDKPSTSGRP</sequence>
<evidence type="ECO:0000313" key="2">
    <source>
        <dbReference type="EMBL" id="BAM06775.1"/>
    </source>
</evidence>
<keyword evidence="1" id="KW-0472">Membrane</keyword>
<evidence type="ECO:0000313" key="3">
    <source>
        <dbReference type="Proteomes" id="UP000007382"/>
    </source>
</evidence>
<name>I0INC6_LEPFC</name>
<keyword evidence="1" id="KW-0812">Transmembrane</keyword>
<organism evidence="2 3">
    <name type="scientific">Leptospirillum ferrooxidans (strain C2-3)</name>
    <dbReference type="NCBI Taxonomy" id="1162668"/>
    <lineage>
        <taxon>Bacteria</taxon>
        <taxon>Pseudomonadati</taxon>
        <taxon>Nitrospirota</taxon>
        <taxon>Nitrospiria</taxon>
        <taxon>Nitrospirales</taxon>
        <taxon>Nitrospiraceae</taxon>
        <taxon>Leptospirillum</taxon>
    </lineage>
</organism>
<feature type="transmembrane region" description="Helical" evidence="1">
    <location>
        <begin position="32"/>
        <end position="51"/>
    </location>
</feature>
<dbReference type="STRING" id="1162668.LFE_1082"/>
<dbReference type="KEGG" id="lfc:LFE_1082"/>
<accession>I0INC6</accession>